<proteinExistence type="predicted"/>
<dbReference type="EMBL" id="CP012898">
    <property type="protein sequence ID" value="ALJ05618.1"/>
    <property type="molecule type" value="Genomic_DNA"/>
</dbReference>
<evidence type="ECO:0000256" key="1">
    <source>
        <dbReference type="SAM" id="SignalP"/>
    </source>
</evidence>
<dbReference type="Proteomes" id="UP000057981">
    <property type="component" value="Chromosome"/>
</dbReference>
<dbReference type="Pfam" id="PF10988">
    <property type="entry name" value="DUF2807"/>
    <property type="match status" value="1"/>
</dbReference>
<evidence type="ECO:0000313" key="3">
    <source>
        <dbReference type="EMBL" id="ALJ05618.1"/>
    </source>
</evidence>
<reference evidence="3 4" key="1">
    <citation type="submission" date="2015-10" db="EMBL/GenBank/DDBJ databases">
        <authorList>
            <person name="Gilbert D.G."/>
        </authorList>
    </citation>
    <scope>NUCLEOTIDE SEQUENCE [LARGE SCALE GENOMIC DNA]</scope>
    <source>
        <strain evidence="4">HZ-22</strain>
    </source>
</reference>
<dbReference type="KEGG" id="ahz:APS56_10985"/>
<dbReference type="InterPro" id="IPR021255">
    <property type="entry name" value="DUF2807"/>
</dbReference>
<dbReference type="AlphaFoldDB" id="A0A0P0CHH4"/>
<accession>A0A0P0CHH4</accession>
<name>A0A0P0CHH4_9FLAO</name>
<feature type="domain" description="Putative auto-transporter adhesin head GIN" evidence="2">
    <location>
        <begin position="28"/>
        <end position="207"/>
    </location>
</feature>
<feature type="chain" id="PRO_5006042599" evidence="1">
    <location>
        <begin position="19"/>
        <end position="224"/>
    </location>
</feature>
<evidence type="ECO:0000259" key="2">
    <source>
        <dbReference type="Pfam" id="PF10988"/>
    </source>
</evidence>
<gene>
    <name evidence="3" type="ORF">APS56_10985</name>
</gene>
<evidence type="ECO:0000313" key="4">
    <source>
        <dbReference type="Proteomes" id="UP000057981"/>
    </source>
</evidence>
<dbReference type="OrthoDB" id="704821at2"/>
<organism evidence="3 4">
    <name type="scientific">Pseudalgibacter alginicilyticus</name>
    <dbReference type="NCBI Taxonomy" id="1736674"/>
    <lineage>
        <taxon>Bacteria</taxon>
        <taxon>Pseudomonadati</taxon>
        <taxon>Bacteroidota</taxon>
        <taxon>Flavobacteriia</taxon>
        <taxon>Flavobacteriales</taxon>
        <taxon>Flavobacteriaceae</taxon>
        <taxon>Pseudalgibacter</taxon>
    </lineage>
</organism>
<dbReference type="STRING" id="1736674.APS56_10985"/>
<feature type="signal peptide" evidence="1">
    <location>
        <begin position="1"/>
        <end position="18"/>
    </location>
</feature>
<sequence>MKRLITSFIFLVSIVVCAQNSVERSIGDFNELKVYDLINVELVKSNENKVVINGENTEDVQINNKNGILKIKMNLEEAFDGAKTKVILYYKSVDIIDVNEGSKVTSNDVIQQFEIALKAQEGASIIVDVDVTFASIKSVTGGQIKAKGKAKKQSISLLTGGVYNGEFLDTENTEVDIKAAGEAHIKATKQADIKIKAGGNVYIYGKPQSVNESRVLGGRVTYID</sequence>
<dbReference type="Gene3D" id="2.160.20.120">
    <property type="match status" value="1"/>
</dbReference>
<keyword evidence="4" id="KW-1185">Reference proteome</keyword>
<keyword evidence="1" id="KW-0732">Signal</keyword>
<protein>
    <submittedName>
        <fullName evidence="3">Chaperonin</fullName>
    </submittedName>
</protein>
<dbReference type="RefSeq" id="WP_054728053.1">
    <property type="nucleotide sequence ID" value="NZ_CP012898.1"/>
</dbReference>